<dbReference type="InterPro" id="IPR036156">
    <property type="entry name" value="Beta-gal/glucu_dom_sf"/>
</dbReference>
<sequence length="746" mass="80054">MALFSATKGTSALSAAADGSMGLESGHLRLWSAENPALYYMVLELRHATRGTLEYESCQLGFRQTEVRHARLLHNGHPVMLRGINRHEWDERRGKALTEEHMIRDILLMKQNNFNAVRCSHYPNHVRWYELCAYYGLYVIDEANVETHGFDPSFTDPETGDVIVTGGYCGLRLCIGGASGCIEAYGISCSGGDGGEELLAAPLEPCFFRACTDNDRGGSGGSSHAARWALTSLVDRGLEQRPIMLCEYAHSMGNSTGNLDQYWTAFHSHPSLAGGFIWDWADQCLTTVTRRGDGSEVEYWAYGGDFGDAPNDGQFCCNGLVFPDRSPHPALYEARAVMAPIAFEWVADEEAAAATAAAGVAAASPLVLRISNKYDICATSNIAVQWRLLLNGKPALVKEMVAAAREAAPEVVVHVRVEAAAAADAAAPLYDGGWYDVDAGASADVAPRSTAMLQLPVTAEMLSAALASSAVTEPAAATASSGPEGEIRIQALYDVRPTGHVVISWRMDARHALPATLPAGLVPSLARVGVRGAAPGRLSKVTWLGAGPHESYSDRKAAARVGQYGAAVREMRVPYVFPQESGGRADHSMEAIHAARHEYEISPDPDGRTFFHLDHQHMGVGGDDSWSPSVHPEFLIPPAVYEWTMLLLPCGSPLDVECSNCPTRKNSVCEFTVGCRLSVVGELVTDGHAEGGGPSWSHTYHGHPDGQTDRLADRYRASELMMTSNGAGEGVGDGVAPMCSPTVKPA</sequence>
<dbReference type="InterPro" id="IPR006101">
    <property type="entry name" value="Glyco_hydro_2"/>
</dbReference>
<dbReference type="STRING" id="3068.D8U2U9"/>
<dbReference type="EMBL" id="GL378354">
    <property type="protein sequence ID" value="EFJ45870.1"/>
    <property type="molecule type" value="Genomic_DNA"/>
</dbReference>
<dbReference type="GO" id="GO:0004565">
    <property type="term" value="F:beta-galactosidase activity"/>
    <property type="evidence" value="ECO:0007669"/>
    <property type="project" value="UniProtKB-EC"/>
</dbReference>
<dbReference type="SMART" id="SM01038">
    <property type="entry name" value="Bgal_small_N"/>
    <property type="match status" value="1"/>
</dbReference>
<dbReference type="InterPro" id="IPR011013">
    <property type="entry name" value="Gal_mutarotase_sf_dom"/>
</dbReference>
<evidence type="ECO:0000256" key="2">
    <source>
        <dbReference type="ARBA" id="ARBA00012756"/>
    </source>
</evidence>
<dbReference type="Gene3D" id="3.20.20.80">
    <property type="entry name" value="Glycosidases"/>
    <property type="match status" value="2"/>
</dbReference>
<evidence type="ECO:0000259" key="6">
    <source>
        <dbReference type="SMART" id="SM01038"/>
    </source>
</evidence>
<dbReference type="InterPro" id="IPR004199">
    <property type="entry name" value="B-gal_small/dom_5"/>
</dbReference>
<dbReference type="Pfam" id="PF02929">
    <property type="entry name" value="Bgal_small_N"/>
    <property type="match status" value="1"/>
</dbReference>
<feature type="domain" description="Beta galactosidase small chain/" evidence="6">
    <location>
        <begin position="174"/>
        <end position="648"/>
    </location>
</feature>
<name>D8U2U9_VOLCA</name>
<dbReference type="eggNOG" id="KOG2024">
    <property type="taxonomic scope" value="Eukaryota"/>
</dbReference>
<dbReference type="Gene3D" id="2.60.40.10">
    <property type="entry name" value="Immunoglobulins"/>
    <property type="match status" value="1"/>
</dbReference>
<dbReference type="GO" id="GO:0030246">
    <property type="term" value="F:carbohydrate binding"/>
    <property type="evidence" value="ECO:0007669"/>
    <property type="project" value="InterPro"/>
</dbReference>
<dbReference type="FunCoup" id="D8U2U9">
    <property type="interactions" value="640"/>
</dbReference>
<dbReference type="GeneID" id="9627759"/>
<dbReference type="InterPro" id="IPR013783">
    <property type="entry name" value="Ig-like_fold"/>
</dbReference>
<evidence type="ECO:0000313" key="8">
    <source>
        <dbReference type="Proteomes" id="UP000001058"/>
    </source>
</evidence>
<dbReference type="EC" id="3.2.1.23" evidence="2"/>
<dbReference type="InParanoid" id="D8U2U9"/>
<dbReference type="PANTHER" id="PTHR46323">
    <property type="entry name" value="BETA-GALACTOSIDASE"/>
    <property type="match status" value="1"/>
</dbReference>
<dbReference type="SUPFAM" id="SSF49303">
    <property type="entry name" value="beta-Galactosidase/glucuronidase domain"/>
    <property type="match status" value="1"/>
</dbReference>
<comment type="catalytic activity">
    <reaction evidence="1">
        <text>Hydrolysis of terminal non-reducing beta-D-galactose residues in beta-D-galactosides.</text>
        <dbReference type="EC" id="3.2.1.23"/>
    </reaction>
</comment>
<dbReference type="Proteomes" id="UP000001058">
    <property type="component" value="Unassembled WGS sequence"/>
</dbReference>
<dbReference type="RefSeq" id="XP_002952948.1">
    <property type="nucleotide sequence ID" value="XM_002952902.1"/>
</dbReference>
<reference evidence="7 8" key="1">
    <citation type="journal article" date="2010" name="Science">
        <title>Genomic analysis of organismal complexity in the multicellular green alga Volvox carteri.</title>
        <authorList>
            <person name="Prochnik S.E."/>
            <person name="Umen J."/>
            <person name="Nedelcu A.M."/>
            <person name="Hallmann A."/>
            <person name="Miller S.M."/>
            <person name="Nishii I."/>
            <person name="Ferris P."/>
            <person name="Kuo A."/>
            <person name="Mitros T."/>
            <person name="Fritz-Laylin L.K."/>
            <person name="Hellsten U."/>
            <person name="Chapman J."/>
            <person name="Simakov O."/>
            <person name="Rensing S.A."/>
            <person name="Terry A."/>
            <person name="Pangilinan J."/>
            <person name="Kapitonov V."/>
            <person name="Jurka J."/>
            <person name="Salamov A."/>
            <person name="Shapiro H."/>
            <person name="Schmutz J."/>
            <person name="Grimwood J."/>
            <person name="Lindquist E."/>
            <person name="Lucas S."/>
            <person name="Grigoriev I.V."/>
            <person name="Schmitt R."/>
            <person name="Kirk D."/>
            <person name="Rokhsar D.S."/>
        </authorList>
    </citation>
    <scope>NUCLEOTIDE SEQUENCE [LARGE SCALE GENOMIC DNA]</scope>
    <source>
        <strain evidence="8">f. Nagariensis / Eve</strain>
    </source>
</reference>
<dbReference type="GO" id="GO:0005990">
    <property type="term" value="P:lactose catabolic process"/>
    <property type="evidence" value="ECO:0007669"/>
    <property type="project" value="TreeGrafter"/>
</dbReference>
<dbReference type="GO" id="GO:0009341">
    <property type="term" value="C:beta-galactosidase complex"/>
    <property type="evidence" value="ECO:0007669"/>
    <property type="project" value="InterPro"/>
</dbReference>
<evidence type="ECO:0000256" key="5">
    <source>
        <dbReference type="ARBA" id="ARBA00032230"/>
    </source>
</evidence>
<dbReference type="InterPro" id="IPR014718">
    <property type="entry name" value="GH-type_carb-bd"/>
</dbReference>
<dbReference type="Gene3D" id="2.70.98.10">
    <property type="match status" value="2"/>
</dbReference>
<dbReference type="AlphaFoldDB" id="D8U2U9"/>
<dbReference type="PANTHER" id="PTHR46323:SF2">
    <property type="entry name" value="BETA-GALACTOSIDASE"/>
    <property type="match status" value="1"/>
</dbReference>
<dbReference type="OrthoDB" id="408320at2759"/>
<evidence type="ECO:0000256" key="3">
    <source>
        <dbReference type="ARBA" id="ARBA00022801"/>
    </source>
</evidence>
<dbReference type="InterPro" id="IPR006103">
    <property type="entry name" value="Glyco_hydro_2_cat"/>
</dbReference>
<keyword evidence="3" id="KW-0378">Hydrolase</keyword>
<dbReference type="InterPro" id="IPR050347">
    <property type="entry name" value="Bact_Beta-galactosidase"/>
</dbReference>
<dbReference type="SUPFAM" id="SSF74650">
    <property type="entry name" value="Galactose mutarotase-like"/>
    <property type="match status" value="2"/>
</dbReference>
<evidence type="ECO:0000313" key="7">
    <source>
        <dbReference type="EMBL" id="EFJ45870.1"/>
    </source>
</evidence>
<evidence type="ECO:0000256" key="1">
    <source>
        <dbReference type="ARBA" id="ARBA00001412"/>
    </source>
</evidence>
<organism evidence="8">
    <name type="scientific">Volvox carteri f. nagariensis</name>
    <dbReference type="NCBI Taxonomy" id="3068"/>
    <lineage>
        <taxon>Eukaryota</taxon>
        <taxon>Viridiplantae</taxon>
        <taxon>Chlorophyta</taxon>
        <taxon>core chlorophytes</taxon>
        <taxon>Chlorophyceae</taxon>
        <taxon>CS clade</taxon>
        <taxon>Chlamydomonadales</taxon>
        <taxon>Volvocaceae</taxon>
        <taxon>Volvox</taxon>
    </lineage>
</organism>
<dbReference type="PRINTS" id="PR00132">
    <property type="entry name" value="GLHYDRLASE2"/>
</dbReference>
<protein>
    <recommendedName>
        <fullName evidence="2">beta-galactosidase</fullName>
        <ecNumber evidence="2">3.2.1.23</ecNumber>
    </recommendedName>
    <alternativeName>
        <fullName evidence="5">Lactase</fullName>
    </alternativeName>
</protein>
<accession>D8U2U9</accession>
<keyword evidence="8" id="KW-1185">Reference proteome</keyword>
<dbReference type="Pfam" id="PF02836">
    <property type="entry name" value="Glyco_hydro_2_C"/>
    <property type="match status" value="2"/>
</dbReference>
<evidence type="ECO:0000256" key="4">
    <source>
        <dbReference type="ARBA" id="ARBA00023295"/>
    </source>
</evidence>
<dbReference type="InterPro" id="IPR017853">
    <property type="entry name" value="GH"/>
</dbReference>
<keyword evidence="4" id="KW-0326">Glycosidase</keyword>
<dbReference type="KEGG" id="vcn:VOLCADRAFT_118236"/>
<gene>
    <name evidence="7" type="ORF">VOLCADRAFT_118236</name>
</gene>
<dbReference type="SUPFAM" id="SSF51445">
    <property type="entry name" value="(Trans)glycosidases"/>
    <property type="match status" value="2"/>
</dbReference>
<proteinExistence type="predicted"/>